<dbReference type="SUPFAM" id="SSF64397">
    <property type="entry name" value="Hsp33 domain"/>
    <property type="match status" value="1"/>
</dbReference>
<dbReference type="EMBL" id="VDUZ01000020">
    <property type="protein sequence ID" value="TXL74149.1"/>
    <property type="molecule type" value="Genomic_DNA"/>
</dbReference>
<organism evidence="6 7">
    <name type="scientific">Vineibacter terrae</name>
    <dbReference type="NCBI Taxonomy" id="2586908"/>
    <lineage>
        <taxon>Bacteria</taxon>
        <taxon>Pseudomonadati</taxon>
        <taxon>Pseudomonadota</taxon>
        <taxon>Alphaproteobacteria</taxon>
        <taxon>Hyphomicrobiales</taxon>
        <taxon>Vineibacter</taxon>
    </lineage>
</organism>
<dbReference type="SUPFAM" id="SSF118352">
    <property type="entry name" value="HSP33 redox switch-like"/>
    <property type="match status" value="1"/>
</dbReference>
<keyword evidence="3" id="KW-1015">Disulfide bond</keyword>
<dbReference type="InterPro" id="IPR000397">
    <property type="entry name" value="Heat_shock_Hsp33"/>
</dbReference>
<keyword evidence="2" id="KW-0862">Zinc</keyword>
<evidence type="ECO:0000256" key="1">
    <source>
        <dbReference type="ARBA" id="ARBA00022490"/>
    </source>
</evidence>
<reference evidence="6 7" key="1">
    <citation type="submission" date="2019-06" db="EMBL/GenBank/DDBJ databases">
        <title>New taxonomy in bacterial strain CC-CFT640, isolated from vineyard.</title>
        <authorList>
            <person name="Lin S.-Y."/>
            <person name="Tsai C.-F."/>
            <person name="Young C.-C."/>
        </authorList>
    </citation>
    <scope>NUCLEOTIDE SEQUENCE [LARGE SCALE GENOMIC DNA]</scope>
    <source>
        <strain evidence="6 7">CC-CFT640</strain>
    </source>
</reference>
<dbReference type="GO" id="GO:0044183">
    <property type="term" value="F:protein folding chaperone"/>
    <property type="evidence" value="ECO:0007669"/>
    <property type="project" value="TreeGrafter"/>
</dbReference>
<dbReference type="InterPro" id="IPR016153">
    <property type="entry name" value="Heat_shock_Hsp33_N"/>
</dbReference>
<dbReference type="PIRSF" id="PIRSF005261">
    <property type="entry name" value="Heat_shock_Hsp33"/>
    <property type="match status" value="1"/>
</dbReference>
<evidence type="ECO:0000256" key="2">
    <source>
        <dbReference type="ARBA" id="ARBA00022833"/>
    </source>
</evidence>
<dbReference type="PANTHER" id="PTHR30111:SF1">
    <property type="entry name" value="33 KDA CHAPERONIN"/>
    <property type="match status" value="1"/>
</dbReference>
<keyword evidence="1" id="KW-0963">Cytoplasm</keyword>
<evidence type="ECO:0000256" key="3">
    <source>
        <dbReference type="ARBA" id="ARBA00023157"/>
    </source>
</evidence>
<sequence length="319" mass="34626">MNTVRPGSAPATGSNSVLPFQLEALGVRGRAVRLGPVLDAILSRHAYPEPVAALLAEALVLGAALASTLKYDGIFTLQLRGDGPVRLMVVDLTSEGALRGYAQVDAARLEAVLRDVPLDAASRLPANPVPRLLGAGHMAFTVDQGPQTERYQGVVALDGATLADCAHHYFRQSEQLAAGLKLAVVHDGRHWRAASLVLQALPSAQLIAELDAEEREDRWRKAVVLLGSATAAEMLDPALPVEGLLLRLFHEDGVRAFDRRPLRDQCRCSRERIDRVLRTIRRSELDELRDAGGRVIVTCEFCSTTYRYADADLDALETA</sequence>
<dbReference type="RefSeq" id="WP_147848396.1">
    <property type="nucleotide sequence ID" value="NZ_VDUZ01000020.1"/>
</dbReference>
<proteinExistence type="predicted"/>
<dbReference type="PANTHER" id="PTHR30111">
    <property type="entry name" value="33 KDA CHAPERONIN"/>
    <property type="match status" value="1"/>
</dbReference>
<evidence type="ECO:0000256" key="4">
    <source>
        <dbReference type="ARBA" id="ARBA00023186"/>
    </source>
</evidence>
<dbReference type="OrthoDB" id="9793753at2"/>
<dbReference type="Proteomes" id="UP000321638">
    <property type="component" value="Unassembled WGS sequence"/>
</dbReference>
<keyword evidence="4" id="KW-0143">Chaperone</keyword>
<keyword evidence="7" id="KW-1185">Reference proteome</keyword>
<gene>
    <name evidence="6" type="ORF">FHP25_18280</name>
</gene>
<comment type="caution">
    <text evidence="6">The sequence shown here is derived from an EMBL/GenBank/DDBJ whole genome shotgun (WGS) entry which is preliminary data.</text>
</comment>
<protein>
    <submittedName>
        <fullName evidence="6">Molecular chaperone Hsp33</fullName>
    </submittedName>
</protein>
<dbReference type="Pfam" id="PF01430">
    <property type="entry name" value="HSP33"/>
    <property type="match status" value="1"/>
</dbReference>
<dbReference type="GO" id="GO:0005737">
    <property type="term" value="C:cytoplasm"/>
    <property type="evidence" value="ECO:0007669"/>
    <property type="project" value="InterPro"/>
</dbReference>
<dbReference type="InterPro" id="IPR016154">
    <property type="entry name" value="Heat_shock_Hsp33_C"/>
</dbReference>
<accession>A0A5C8PL92</accession>
<dbReference type="CDD" id="cd00498">
    <property type="entry name" value="Hsp33"/>
    <property type="match status" value="1"/>
</dbReference>
<dbReference type="GO" id="GO:0051082">
    <property type="term" value="F:unfolded protein binding"/>
    <property type="evidence" value="ECO:0007669"/>
    <property type="project" value="InterPro"/>
</dbReference>
<dbReference type="GO" id="GO:0042026">
    <property type="term" value="P:protein refolding"/>
    <property type="evidence" value="ECO:0007669"/>
    <property type="project" value="TreeGrafter"/>
</dbReference>
<dbReference type="Gene3D" id="3.90.1280.10">
    <property type="entry name" value="HSP33 redox switch-like"/>
    <property type="match status" value="1"/>
</dbReference>
<dbReference type="Gene3D" id="3.55.30.10">
    <property type="entry name" value="Hsp33 domain"/>
    <property type="match status" value="1"/>
</dbReference>
<dbReference type="AlphaFoldDB" id="A0A5C8PL92"/>
<keyword evidence="5" id="KW-0676">Redox-active center</keyword>
<evidence type="ECO:0000313" key="7">
    <source>
        <dbReference type="Proteomes" id="UP000321638"/>
    </source>
</evidence>
<evidence type="ECO:0000256" key="5">
    <source>
        <dbReference type="ARBA" id="ARBA00023284"/>
    </source>
</evidence>
<evidence type="ECO:0000313" key="6">
    <source>
        <dbReference type="EMBL" id="TXL74149.1"/>
    </source>
</evidence>
<name>A0A5C8PL92_9HYPH</name>